<gene>
    <name evidence="4" type="ORF">DdX_16281</name>
</gene>
<evidence type="ECO:0000256" key="2">
    <source>
        <dbReference type="ARBA" id="ARBA00024195"/>
    </source>
</evidence>
<feature type="domain" description="Peptidase S1" evidence="3">
    <location>
        <begin position="1"/>
        <end position="142"/>
    </location>
</feature>
<dbReference type="InterPro" id="IPR043504">
    <property type="entry name" value="Peptidase_S1_PA_chymotrypsin"/>
</dbReference>
<dbReference type="SUPFAM" id="SSF50494">
    <property type="entry name" value="Trypsin-like serine proteases"/>
    <property type="match status" value="1"/>
</dbReference>
<protein>
    <submittedName>
        <fullName evidence="4">Trypsin domain-containing protein</fullName>
    </submittedName>
</protein>
<dbReference type="GO" id="GO:0006508">
    <property type="term" value="P:proteolysis"/>
    <property type="evidence" value="ECO:0007669"/>
    <property type="project" value="InterPro"/>
</dbReference>
<sequence>MDNDIAVVKLATPLKFSKNVQPICLPSLFEEDATSKKENAVIAGWGIREFPGVLPDVLLEGTEAFKDFKECQSQSDVPLVKKMQLCTQGTSTFTLEGDSGGPLFVKSGLVDEQGRPRWIEVGVTNVFARVSSYCGFIENATEGKVKCLS</sequence>
<dbReference type="InterPro" id="IPR001254">
    <property type="entry name" value="Trypsin_dom"/>
</dbReference>
<dbReference type="InterPro" id="IPR051487">
    <property type="entry name" value="Ser/Thr_Proteases_Immune/Dev"/>
</dbReference>
<dbReference type="PROSITE" id="PS50240">
    <property type="entry name" value="TRYPSIN_DOM"/>
    <property type="match status" value="1"/>
</dbReference>
<dbReference type="AlphaFoldDB" id="A0AAD4R074"/>
<comment type="similarity">
    <text evidence="2">Belongs to the peptidase S1 family. CLIP subfamily.</text>
</comment>
<reference evidence="4" key="1">
    <citation type="submission" date="2022-01" db="EMBL/GenBank/DDBJ databases">
        <title>Genome Sequence Resource for Two Populations of Ditylenchus destructor, the Migratory Endoparasitic Phytonematode.</title>
        <authorList>
            <person name="Zhang H."/>
            <person name="Lin R."/>
            <person name="Xie B."/>
        </authorList>
    </citation>
    <scope>NUCLEOTIDE SEQUENCE</scope>
    <source>
        <strain evidence="4">BazhouSP</strain>
    </source>
</reference>
<dbReference type="EMBL" id="JAKKPZ010000126">
    <property type="protein sequence ID" value="KAI1701126.1"/>
    <property type="molecule type" value="Genomic_DNA"/>
</dbReference>
<evidence type="ECO:0000313" key="5">
    <source>
        <dbReference type="Proteomes" id="UP001201812"/>
    </source>
</evidence>
<keyword evidence="5" id="KW-1185">Reference proteome</keyword>
<dbReference type="GO" id="GO:0004252">
    <property type="term" value="F:serine-type endopeptidase activity"/>
    <property type="evidence" value="ECO:0007669"/>
    <property type="project" value="InterPro"/>
</dbReference>
<dbReference type="Gene3D" id="2.40.10.10">
    <property type="entry name" value="Trypsin-like serine proteases"/>
    <property type="match status" value="1"/>
</dbReference>
<dbReference type="Pfam" id="PF00089">
    <property type="entry name" value="Trypsin"/>
    <property type="match status" value="1"/>
</dbReference>
<accession>A0AAD4R074</accession>
<dbReference type="Proteomes" id="UP001201812">
    <property type="component" value="Unassembled WGS sequence"/>
</dbReference>
<dbReference type="PANTHER" id="PTHR24256">
    <property type="entry name" value="TRYPTASE-RELATED"/>
    <property type="match status" value="1"/>
</dbReference>
<evidence type="ECO:0000256" key="1">
    <source>
        <dbReference type="ARBA" id="ARBA00023157"/>
    </source>
</evidence>
<organism evidence="4 5">
    <name type="scientific">Ditylenchus destructor</name>
    <dbReference type="NCBI Taxonomy" id="166010"/>
    <lineage>
        <taxon>Eukaryota</taxon>
        <taxon>Metazoa</taxon>
        <taxon>Ecdysozoa</taxon>
        <taxon>Nematoda</taxon>
        <taxon>Chromadorea</taxon>
        <taxon>Rhabditida</taxon>
        <taxon>Tylenchina</taxon>
        <taxon>Tylenchomorpha</taxon>
        <taxon>Sphaerularioidea</taxon>
        <taxon>Anguinidae</taxon>
        <taxon>Anguininae</taxon>
        <taxon>Ditylenchus</taxon>
    </lineage>
</organism>
<evidence type="ECO:0000313" key="4">
    <source>
        <dbReference type="EMBL" id="KAI1701126.1"/>
    </source>
</evidence>
<dbReference type="SMART" id="SM00020">
    <property type="entry name" value="Tryp_SPc"/>
    <property type="match status" value="1"/>
</dbReference>
<evidence type="ECO:0000259" key="3">
    <source>
        <dbReference type="PROSITE" id="PS50240"/>
    </source>
</evidence>
<proteinExistence type="inferred from homology"/>
<dbReference type="InterPro" id="IPR009003">
    <property type="entry name" value="Peptidase_S1_PA"/>
</dbReference>
<name>A0AAD4R074_9BILA</name>
<keyword evidence="1" id="KW-1015">Disulfide bond</keyword>
<comment type="caution">
    <text evidence="4">The sequence shown here is derived from an EMBL/GenBank/DDBJ whole genome shotgun (WGS) entry which is preliminary data.</text>
</comment>